<keyword evidence="6 10" id="KW-0808">Transferase</keyword>
<feature type="binding site" evidence="10">
    <location>
        <position position="615"/>
    </location>
    <ligand>
        <name>L-methionine</name>
        <dbReference type="ChEBI" id="CHEBI:57844"/>
    </ligand>
</feature>
<keyword evidence="5 10" id="KW-0028">Amino-acid biosynthesis</keyword>
<dbReference type="EMBL" id="BSOJ01000015">
    <property type="protein sequence ID" value="GLR26445.1"/>
    <property type="molecule type" value="Genomic_DNA"/>
</dbReference>
<keyword evidence="4 10" id="KW-0489">Methyltransferase</keyword>
<dbReference type="InterPro" id="IPR013215">
    <property type="entry name" value="Cbl-indep_Met_Synth_N"/>
</dbReference>
<evidence type="ECO:0000313" key="14">
    <source>
        <dbReference type="Proteomes" id="UP001156664"/>
    </source>
</evidence>
<evidence type="ECO:0000259" key="12">
    <source>
        <dbReference type="Pfam" id="PF08267"/>
    </source>
</evidence>
<comment type="cofactor">
    <cofactor evidence="10">
        <name>Zn(2+)</name>
        <dbReference type="ChEBI" id="CHEBI:29105"/>
    </cofactor>
    <text evidence="10">Binds 1 zinc ion per subunit.</text>
</comment>
<feature type="binding site" evidence="10">
    <location>
        <position position="577"/>
    </location>
    <ligand>
        <name>5-methyltetrahydropteroyltri-L-glutamate</name>
        <dbReference type="ChEBI" id="CHEBI:58207"/>
    </ligand>
</feature>
<evidence type="ECO:0000256" key="4">
    <source>
        <dbReference type="ARBA" id="ARBA00022603"/>
    </source>
</evidence>
<evidence type="ECO:0000256" key="2">
    <source>
        <dbReference type="ARBA" id="ARBA00004681"/>
    </source>
</evidence>
<dbReference type="GO" id="GO:0032259">
    <property type="term" value="P:methylation"/>
    <property type="evidence" value="ECO:0007669"/>
    <property type="project" value="UniProtKB-KW"/>
</dbReference>
<feature type="binding site" evidence="10">
    <location>
        <position position="659"/>
    </location>
    <ligand>
        <name>Zn(2+)</name>
        <dbReference type="ChEBI" id="CHEBI:29105"/>
        <note>catalytic</note>
    </ligand>
</feature>
<dbReference type="Gene3D" id="3.20.20.210">
    <property type="match status" value="2"/>
</dbReference>
<feature type="binding site" evidence="10">
    <location>
        <position position="615"/>
    </location>
    <ligand>
        <name>L-homocysteine</name>
        <dbReference type="ChEBI" id="CHEBI:58199"/>
    </ligand>
</feature>
<feature type="active site" description="Proton donor" evidence="10">
    <location>
        <position position="710"/>
    </location>
</feature>
<name>A0ABQ5YST4_9BURK</name>
<dbReference type="InterPro" id="IPR038071">
    <property type="entry name" value="UROD/MetE-like_sf"/>
</dbReference>
<dbReference type="HAMAP" id="MF_00172">
    <property type="entry name" value="Meth_synth"/>
    <property type="match status" value="1"/>
</dbReference>
<dbReference type="SUPFAM" id="SSF51726">
    <property type="entry name" value="UROD/MetE-like"/>
    <property type="match status" value="2"/>
</dbReference>
<dbReference type="NCBIfam" id="TIGR01371">
    <property type="entry name" value="met_syn_B12ind"/>
    <property type="match status" value="1"/>
</dbReference>
<dbReference type="CDD" id="cd03311">
    <property type="entry name" value="CIMS_C_terminal_like"/>
    <property type="match status" value="1"/>
</dbReference>
<feature type="binding site" evidence="10">
    <location>
        <begin position="531"/>
        <end position="532"/>
    </location>
    <ligand>
        <name>5-methyltetrahydropteroyltri-L-glutamate</name>
        <dbReference type="ChEBI" id="CHEBI:58207"/>
    </ligand>
</feature>
<reference evidence="14" key="1">
    <citation type="journal article" date="2019" name="Int. J. Syst. Evol. Microbiol.">
        <title>The Global Catalogue of Microorganisms (GCM) 10K type strain sequencing project: providing services to taxonomists for standard genome sequencing and annotation.</title>
        <authorList>
            <consortium name="The Broad Institute Genomics Platform"/>
            <consortium name="The Broad Institute Genome Sequencing Center for Infectious Disease"/>
            <person name="Wu L."/>
            <person name="Ma J."/>
        </authorList>
    </citation>
    <scope>NUCLEOTIDE SEQUENCE [LARGE SCALE GENOMIC DNA]</scope>
    <source>
        <strain evidence="14">NBRC 105857</strain>
    </source>
</reference>
<sequence length="777" mass="86515">MIKTHIAGYPRIGAQRELKFALEKHWRGEISQRELLDTATALRLAHWQTQIDQGLDFITVGDFSLYDHVADHIALFGCIPPRFRHEEGSPLDNYFHMVRGKRPKASQCACHADTFALEMTKWFDTNYHYMVPEFDDETRFNLHAEALLDQLAQAKLLQHPIKITLIGPITLLLLGKSKQPDFEPLNLLDALVDQYTTLLGQLKQAGAQWVQLDEPVLGLDLPASTLALFDSTYNSLKRGGLPILLGTYFSELEGHISQACKLPVDGLHLDCVRGLKDLPAVLDWLPNYKVLSLGLVDGRNIWKTDLEQALKHVTAAFDSGKNEVWLSSNCSLLHCPYTLADDTGVLPAVRNWLSGAIEKLGEIELLKQAANALLHGKALSTETATALARHQAAVAERHSSNWVHKPAVKARVKATEGLSFSRQSPFKVRRAVQQQRFNLPAFPTTTIGSFPQTADIRALRKRLKAGLIDQNAYDTEIRNAIADCIQKQEVLGLDVLVHGEPERNDMVEFFGERLDGFAFSANGWVQSYGSRCVKPPILYGDVSRPAPMTVDTSVFAQSLSKRPVKGMLTGPVTILQWSFVRDDQARSETAKQIALAIADEVIDLECAGIGMIQIDEPAYREGLPLRKKDQAAYLDWATLAFRISACGVKDETQIHTHMCYAEFNDILPNIAAMDADVITIETSRSDMELLRGFGEFSYPNDIGPGVYDIHSPRVPAVGELVRLMQKAAEVIDPAQLWINPDCGLKTRGWPETLEALHVMMQAAKTLRTLHQNVKLCA</sequence>
<dbReference type="PIRSF" id="PIRSF000382">
    <property type="entry name" value="MeTrfase_B12_ind"/>
    <property type="match status" value="1"/>
</dbReference>
<dbReference type="PANTHER" id="PTHR30519">
    <property type="entry name" value="5-METHYLTETRAHYDROPTEROYLTRIGLUTAMATE--HOMOCYSTEINE METHYLTRANSFERASE"/>
    <property type="match status" value="1"/>
</dbReference>
<feature type="binding site" evidence="10">
    <location>
        <position position="742"/>
    </location>
    <ligand>
        <name>Zn(2+)</name>
        <dbReference type="ChEBI" id="CHEBI:29105"/>
        <note>catalytic</note>
    </ligand>
</feature>
<keyword evidence="8 10" id="KW-0862">Zinc</keyword>
<dbReference type="NCBIfam" id="NF003556">
    <property type="entry name" value="PRK05222.1"/>
    <property type="match status" value="1"/>
</dbReference>
<dbReference type="InterPro" id="IPR002629">
    <property type="entry name" value="Met_Synth_C/arc"/>
</dbReference>
<comment type="caution">
    <text evidence="13">The sequence shown here is derived from an EMBL/GenBank/DDBJ whole genome shotgun (WGS) entry which is preliminary data.</text>
</comment>
<protein>
    <recommendedName>
        <fullName evidence="10">5-methyltetrahydropteroyltriglutamate--homocysteine methyltransferase</fullName>
        <ecNumber evidence="10">2.1.1.14</ecNumber>
    </recommendedName>
    <alternativeName>
        <fullName evidence="10">Cobalamin-independent methionine synthase</fullName>
    </alternativeName>
    <alternativeName>
        <fullName evidence="10">Methionine synthase, vitamin-B12 independent isozyme</fullName>
    </alternativeName>
</protein>
<dbReference type="Proteomes" id="UP001156664">
    <property type="component" value="Unassembled WGS sequence"/>
</dbReference>
<dbReference type="CDD" id="cd03312">
    <property type="entry name" value="CIMS_N_terminal_like"/>
    <property type="match status" value="1"/>
</dbReference>
<feature type="domain" description="Cobalamin-independent methionine synthase MetE N-terminal" evidence="12">
    <location>
        <begin position="4"/>
        <end position="315"/>
    </location>
</feature>
<feature type="binding site" evidence="10">
    <location>
        <begin position="447"/>
        <end position="449"/>
    </location>
    <ligand>
        <name>L-methionine</name>
        <dbReference type="ChEBI" id="CHEBI:57844"/>
    </ligand>
</feature>
<evidence type="ECO:0000256" key="3">
    <source>
        <dbReference type="ARBA" id="ARBA00009553"/>
    </source>
</evidence>
<feature type="binding site" evidence="10">
    <location>
        <position position="500"/>
    </location>
    <ligand>
        <name>L-homocysteine</name>
        <dbReference type="ChEBI" id="CHEBI:58199"/>
    </ligand>
</feature>
<feature type="binding site" evidence="10">
    <location>
        <begin position="16"/>
        <end position="19"/>
    </location>
    <ligand>
        <name>5-methyltetrahydropteroyltri-L-glutamate</name>
        <dbReference type="ChEBI" id="CHEBI:58207"/>
    </ligand>
</feature>
<comment type="function">
    <text evidence="1 10">Catalyzes the transfer of a methyl group from 5-methyltetrahydrofolate to homocysteine resulting in methionine formation.</text>
</comment>
<keyword evidence="14" id="KW-1185">Reference proteome</keyword>
<evidence type="ECO:0000256" key="1">
    <source>
        <dbReference type="ARBA" id="ARBA00002777"/>
    </source>
</evidence>
<organism evidence="13 14">
    <name type="scientific">Limnobacter litoralis</name>
    <dbReference type="NCBI Taxonomy" id="481366"/>
    <lineage>
        <taxon>Bacteria</taxon>
        <taxon>Pseudomonadati</taxon>
        <taxon>Pseudomonadota</taxon>
        <taxon>Betaproteobacteria</taxon>
        <taxon>Burkholderiales</taxon>
        <taxon>Burkholderiaceae</taxon>
        <taxon>Limnobacter</taxon>
    </lineage>
</organism>
<feature type="binding site" evidence="10">
    <location>
        <position position="621"/>
    </location>
    <ligand>
        <name>5-methyltetrahydropteroyltri-L-glutamate</name>
        <dbReference type="ChEBI" id="CHEBI:58207"/>
    </ligand>
</feature>
<feature type="domain" description="Cobalamin-independent methionine synthase MetE C-terminal/archaeal" evidence="11">
    <location>
        <begin position="442"/>
        <end position="764"/>
    </location>
</feature>
<comment type="pathway">
    <text evidence="2 10">Amino-acid biosynthesis; L-methionine biosynthesis via de novo pathway; L-methionine from L-homocysteine (MetE route): step 1/1.</text>
</comment>
<dbReference type="Pfam" id="PF01717">
    <property type="entry name" value="Meth_synt_2"/>
    <property type="match status" value="1"/>
</dbReference>
<dbReference type="GO" id="GO:0008168">
    <property type="term" value="F:methyltransferase activity"/>
    <property type="evidence" value="ECO:0007669"/>
    <property type="project" value="UniProtKB-KW"/>
</dbReference>
<comment type="similarity">
    <text evidence="3 10">Belongs to the vitamin-B12 independent methionine synthase family.</text>
</comment>
<feature type="binding site" evidence="10">
    <location>
        <position position="500"/>
    </location>
    <ligand>
        <name>L-methionine</name>
        <dbReference type="ChEBI" id="CHEBI:57844"/>
    </ligand>
</feature>
<dbReference type="InterPro" id="IPR006276">
    <property type="entry name" value="Cobalamin-indep_Met_synthase"/>
</dbReference>
<evidence type="ECO:0000256" key="5">
    <source>
        <dbReference type="ARBA" id="ARBA00022605"/>
    </source>
</evidence>
<accession>A0ABQ5YST4</accession>
<dbReference type="Pfam" id="PF08267">
    <property type="entry name" value="Meth_synt_1"/>
    <property type="match status" value="1"/>
</dbReference>
<keyword evidence="9 10" id="KW-0486">Methionine biosynthesis</keyword>
<evidence type="ECO:0000256" key="7">
    <source>
        <dbReference type="ARBA" id="ARBA00022723"/>
    </source>
</evidence>
<proteinExistence type="inferred from homology"/>
<feature type="binding site" evidence="10">
    <location>
        <position position="121"/>
    </location>
    <ligand>
        <name>5-methyltetrahydropteroyltri-L-glutamate</name>
        <dbReference type="ChEBI" id="CHEBI:58207"/>
    </ligand>
</feature>
<feature type="binding site" evidence="10">
    <location>
        <position position="657"/>
    </location>
    <ligand>
        <name>Zn(2+)</name>
        <dbReference type="ChEBI" id="CHEBI:29105"/>
        <note>catalytic</note>
    </ligand>
</feature>
<evidence type="ECO:0000313" key="13">
    <source>
        <dbReference type="EMBL" id="GLR26445.1"/>
    </source>
</evidence>
<evidence type="ECO:0000256" key="8">
    <source>
        <dbReference type="ARBA" id="ARBA00022833"/>
    </source>
</evidence>
<evidence type="ECO:0000256" key="10">
    <source>
        <dbReference type="HAMAP-Rule" id="MF_00172"/>
    </source>
</evidence>
<evidence type="ECO:0000256" key="9">
    <source>
        <dbReference type="ARBA" id="ARBA00023167"/>
    </source>
</evidence>
<keyword evidence="10" id="KW-0677">Repeat</keyword>
<evidence type="ECO:0000259" key="11">
    <source>
        <dbReference type="Pfam" id="PF01717"/>
    </source>
</evidence>
<dbReference type="EC" id="2.1.1.14" evidence="10"/>
<feature type="binding site" evidence="10">
    <location>
        <begin position="447"/>
        <end position="449"/>
    </location>
    <ligand>
        <name>L-homocysteine</name>
        <dbReference type="ChEBI" id="CHEBI:58199"/>
    </ligand>
</feature>
<keyword evidence="7 10" id="KW-0479">Metal-binding</keyword>
<evidence type="ECO:0000256" key="6">
    <source>
        <dbReference type="ARBA" id="ARBA00022679"/>
    </source>
</evidence>
<dbReference type="RefSeq" id="WP_284281027.1">
    <property type="nucleotide sequence ID" value="NZ_BSOJ01000015.1"/>
</dbReference>
<comment type="catalytic activity">
    <reaction evidence="10">
        <text>5-methyltetrahydropteroyltri-L-glutamate + L-homocysteine = tetrahydropteroyltri-L-glutamate + L-methionine</text>
        <dbReference type="Rhea" id="RHEA:21196"/>
        <dbReference type="ChEBI" id="CHEBI:57844"/>
        <dbReference type="ChEBI" id="CHEBI:58140"/>
        <dbReference type="ChEBI" id="CHEBI:58199"/>
        <dbReference type="ChEBI" id="CHEBI:58207"/>
        <dbReference type="EC" id="2.1.1.14"/>
    </reaction>
</comment>
<feature type="binding site" evidence="10">
    <location>
        <position position="681"/>
    </location>
    <ligand>
        <name>Zn(2+)</name>
        <dbReference type="ChEBI" id="CHEBI:29105"/>
        <note>catalytic</note>
    </ligand>
</feature>
<gene>
    <name evidence="10 13" type="primary">metE</name>
    <name evidence="13" type="ORF">GCM10007875_15350</name>
</gene>